<protein>
    <submittedName>
        <fullName evidence="1">Uncharacterized protein</fullName>
    </submittedName>
</protein>
<gene>
    <name evidence="1" type="ORF">PsorP6_013479</name>
</gene>
<dbReference type="EMBL" id="CM047588">
    <property type="protein sequence ID" value="KAI9906059.1"/>
    <property type="molecule type" value="Genomic_DNA"/>
</dbReference>
<comment type="caution">
    <text evidence="1">The sequence shown here is derived from an EMBL/GenBank/DDBJ whole genome shotgun (WGS) entry which is preliminary data.</text>
</comment>
<evidence type="ECO:0000313" key="2">
    <source>
        <dbReference type="Proteomes" id="UP001163321"/>
    </source>
</evidence>
<reference evidence="1 2" key="1">
    <citation type="journal article" date="2022" name="bioRxiv">
        <title>The genome of the oomycete Peronosclerospora sorghi, a cosmopolitan pathogen of maize and sorghum, is inflated with dispersed pseudogenes.</title>
        <authorList>
            <person name="Fletcher K."/>
            <person name="Martin F."/>
            <person name="Isakeit T."/>
            <person name="Cavanaugh K."/>
            <person name="Magill C."/>
            <person name="Michelmore R."/>
        </authorList>
    </citation>
    <scope>NUCLEOTIDE SEQUENCE [LARGE SCALE GENOMIC DNA]</scope>
    <source>
        <strain evidence="1">P6</strain>
    </source>
</reference>
<keyword evidence="2" id="KW-1185">Reference proteome</keyword>
<accession>A0ACC0VHV8</accession>
<name>A0ACC0VHV8_9STRA</name>
<dbReference type="Proteomes" id="UP001163321">
    <property type="component" value="Chromosome 9"/>
</dbReference>
<evidence type="ECO:0000313" key="1">
    <source>
        <dbReference type="EMBL" id="KAI9906059.1"/>
    </source>
</evidence>
<sequence>MARKGLLARVQTVKPEVKGTEKWVLNDKKALGLIVQGIAPEHHTKIRSETTAIQAWRTLRELYNSATLPNRVSMTLRIHDFKMDDCAPMSHHLD</sequence>
<proteinExistence type="predicted"/>
<organism evidence="1 2">
    <name type="scientific">Peronosclerospora sorghi</name>
    <dbReference type="NCBI Taxonomy" id="230839"/>
    <lineage>
        <taxon>Eukaryota</taxon>
        <taxon>Sar</taxon>
        <taxon>Stramenopiles</taxon>
        <taxon>Oomycota</taxon>
        <taxon>Peronosporomycetes</taxon>
        <taxon>Peronosporales</taxon>
        <taxon>Peronosporaceae</taxon>
        <taxon>Peronosclerospora</taxon>
    </lineage>
</organism>